<dbReference type="InterPro" id="IPR014942">
    <property type="entry name" value="AbiEii"/>
</dbReference>
<reference evidence="1 2" key="1">
    <citation type="journal article" date="2016" name="Nat. Commun.">
        <title>Thousands of microbial genomes shed light on interconnected biogeochemical processes in an aquifer system.</title>
        <authorList>
            <person name="Anantharaman K."/>
            <person name="Brown C.T."/>
            <person name="Hug L.A."/>
            <person name="Sharon I."/>
            <person name="Castelle C.J."/>
            <person name="Probst A.J."/>
            <person name="Thomas B.C."/>
            <person name="Singh A."/>
            <person name="Wilkins M.J."/>
            <person name="Karaoz U."/>
            <person name="Brodie E.L."/>
            <person name="Williams K.H."/>
            <person name="Hubbard S.S."/>
            <person name="Banfield J.F."/>
        </authorList>
    </citation>
    <scope>NUCLEOTIDE SEQUENCE [LARGE SCALE GENOMIC DNA]</scope>
</reference>
<organism evidence="1 2">
    <name type="scientific">Candidatus Woesebacteria bacterium RIFCSPLOWO2_01_FULL_44_14</name>
    <dbReference type="NCBI Taxonomy" id="1802525"/>
    <lineage>
        <taxon>Bacteria</taxon>
        <taxon>Candidatus Woeseibacteriota</taxon>
    </lineage>
</organism>
<accession>A0A1F8C2J9</accession>
<protein>
    <recommendedName>
        <fullName evidence="3">Nucleotidyl transferase AbiEii/AbiGii toxin family protein</fullName>
    </recommendedName>
</protein>
<dbReference type="Gene3D" id="3.10.450.620">
    <property type="entry name" value="JHP933, nucleotidyltransferase-like core domain"/>
    <property type="match status" value="1"/>
</dbReference>
<evidence type="ECO:0008006" key="3">
    <source>
        <dbReference type="Google" id="ProtNLM"/>
    </source>
</evidence>
<dbReference type="EMBL" id="MGHL01000006">
    <property type="protein sequence ID" value="OGM70059.1"/>
    <property type="molecule type" value="Genomic_DNA"/>
</dbReference>
<dbReference type="Proteomes" id="UP000178429">
    <property type="component" value="Unassembled WGS sequence"/>
</dbReference>
<evidence type="ECO:0000313" key="1">
    <source>
        <dbReference type="EMBL" id="OGM70059.1"/>
    </source>
</evidence>
<dbReference type="AlphaFoldDB" id="A0A1F8C2J9"/>
<name>A0A1F8C2J9_9BACT</name>
<gene>
    <name evidence="1" type="ORF">A2975_03215</name>
</gene>
<dbReference type="Pfam" id="PF08843">
    <property type="entry name" value="AbiEii"/>
    <property type="match status" value="1"/>
</dbReference>
<sequence length="219" mass="25752">MSAYIKLQDKFLKAFFAGRFSQDFYLTGGTALAKFYFQHRESFDLDFFTQEQEIDFNEVNLEMVKIIERLGLKIEKQTITDTFLQYIVKDKRKTELKIDLVKDIPVHFGIIQTKNKVRFDSLKNIGSNKILAIFGRVDPKDFVDLFFILNKTNLSFKKLYEMAKQKDLGLSEFFLANSILKIKETKILPKMLVDLDRKEMIAFYEALAKKLFLKIKPKN</sequence>
<evidence type="ECO:0000313" key="2">
    <source>
        <dbReference type="Proteomes" id="UP000178429"/>
    </source>
</evidence>
<dbReference type="STRING" id="1802525.A2975_03215"/>
<proteinExistence type="predicted"/>
<comment type="caution">
    <text evidence="1">The sequence shown here is derived from an EMBL/GenBank/DDBJ whole genome shotgun (WGS) entry which is preliminary data.</text>
</comment>